<dbReference type="RefSeq" id="WP_043916109.1">
    <property type="nucleotide sequence ID" value="NZ_JXZB01000004.1"/>
</dbReference>
<keyword evidence="3" id="KW-1185">Reference proteome</keyword>
<dbReference type="InterPro" id="IPR036390">
    <property type="entry name" value="WH_DNA-bd_sf"/>
</dbReference>
<dbReference type="GO" id="GO:0006950">
    <property type="term" value="P:response to stress"/>
    <property type="evidence" value="ECO:0007669"/>
    <property type="project" value="TreeGrafter"/>
</dbReference>
<dbReference type="GO" id="GO:0003700">
    <property type="term" value="F:DNA-binding transcription factor activity"/>
    <property type="evidence" value="ECO:0007669"/>
    <property type="project" value="InterPro"/>
</dbReference>
<proteinExistence type="predicted"/>
<comment type="caution">
    <text evidence="2">The sequence shown here is derived from an EMBL/GenBank/DDBJ whole genome shotgun (WGS) entry which is preliminary data.</text>
</comment>
<dbReference type="SUPFAM" id="SSF46785">
    <property type="entry name" value="Winged helix' DNA-binding domain"/>
    <property type="match status" value="1"/>
</dbReference>
<dbReference type="PANTHER" id="PTHR33164:SF95">
    <property type="entry name" value="TRANSCRIPTIONAL REGULATOR"/>
    <property type="match status" value="1"/>
</dbReference>
<feature type="domain" description="HTH marR-type" evidence="1">
    <location>
        <begin position="10"/>
        <end position="141"/>
    </location>
</feature>
<dbReference type="PROSITE" id="PS50995">
    <property type="entry name" value="HTH_MARR_2"/>
    <property type="match status" value="1"/>
</dbReference>
<dbReference type="Gene3D" id="1.10.10.10">
    <property type="entry name" value="Winged helix-like DNA-binding domain superfamily/Winged helix DNA-binding domain"/>
    <property type="match status" value="1"/>
</dbReference>
<evidence type="ECO:0000259" key="1">
    <source>
        <dbReference type="PROSITE" id="PS50995"/>
    </source>
</evidence>
<dbReference type="STRING" id="2064.TR51_34800"/>
<name>A0A0D0PMI5_KITGR</name>
<sequence length="163" mass="17828">MSAPLPERTVRDLTGLLVQAAHAMNTRLSLALAEIDSSPRKHCVLLHAIEAERTQSQLAAIAGLDKTTMVVTADELERDGLAERHPSATDRRVKVIRVTPAGEELVRRGEVIVDRVHGEALGELSAGERQVFVDALDRLQKDVEFPMTGEGGVVRKPRRARQG</sequence>
<dbReference type="AlphaFoldDB" id="A0A0D0PMI5"/>
<dbReference type="OrthoDB" id="3217017at2"/>
<dbReference type="EMBL" id="JXZB01000004">
    <property type="protein sequence ID" value="KIQ63734.1"/>
    <property type="molecule type" value="Genomic_DNA"/>
</dbReference>
<dbReference type="PANTHER" id="PTHR33164">
    <property type="entry name" value="TRANSCRIPTIONAL REGULATOR, MARR FAMILY"/>
    <property type="match status" value="1"/>
</dbReference>
<dbReference type="Proteomes" id="UP000032066">
    <property type="component" value="Unassembled WGS sequence"/>
</dbReference>
<dbReference type="InterPro" id="IPR036388">
    <property type="entry name" value="WH-like_DNA-bd_sf"/>
</dbReference>
<gene>
    <name evidence="2" type="ORF">TR51_34800</name>
</gene>
<evidence type="ECO:0000313" key="2">
    <source>
        <dbReference type="EMBL" id="KIQ63734.1"/>
    </source>
</evidence>
<dbReference type="InterPro" id="IPR039422">
    <property type="entry name" value="MarR/SlyA-like"/>
</dbReference>
<dbReference type="InterPro" id="IPR000835">
    <property type="entry name" value="HTH_MarR-typ"/>
</dbReference>
<evidence type="ECO:0000313" key="3">
    <source>
        <dbReference type="Proteomes" id="UP000032066"/>
    </source>
</evidence>
<reference evidence="2 3" key="1">
    <citation type="submission" date="2015-02" db="EMBL/GenBank/DDBJ databases">
        <title>Draft genome sequence of Kitasatospora griseola MF730-N6, a bafilomycin, terpentecin and satosporin producer.</title>
        <authorList>
            <person name="Arens J.C."/>
            <person name="Haltli B."/>
            <person name="Kerr R.G."/>
        </authorList>
    </citation>
    <scope>NUCLEOTIDE SEQUENCE [LARGE SCALE GENOMIC DNA]</scope>
    <source>
        <strain evidence="2 3">MF730-N6</strain>
    </source>
</reference>
<dbReference type="SMART" id="SM00347">
    <property type="entry name" value="HTH_MARR"/>
    <property type="match status" value="1"/>
</dbReference>
<dbReference type="PRINTS" id="PR00598">
    <property type="entry name" value="HTHMARR"/>
</dbReference>
<protein>
    <submittedName>
        <fullName evidence="2">MarR family transcriptional regulator</fullName>
    </submittedName>
</protein>
<accession>A0A0D0PMI5</accession>
<organism evidence="2 3">
    <name type="scientific">Kitasatospora griseola</name>
    <name type="common">Streptomyces griseolosporeus</name>
    <dbReference type="NCBI Taxonomy" id="2064"/>
    <lineage>
        <taxon>Bacteria</taxon>
        <taxon>Bacillati</taxon>
        <taxon>Actinomycetota</taxon>
        <taxon>Actinomycetes</taxon>
        <taxon>Kitasatosporales</taxon>
        <taxon>Streptomycetaceae</taxon>
        <taxon>Kitasatospora</taxon>
    </lineage>
</organism>
<dbReference type="Pfam" id="PF12802">
    <property type="entry name" value="MarR_2"/>
    <property type="match status" value="1"/>
</dbReference>
<dbReference type="PATRIC" id="fig|2064.6.peg.7357"/>